<reference evidence="2 3" key="1">
    <citation type="submission" date="2018-11" db="EMBL/GenBank/DDBJ databases">
        <authorList>
            <consortium name="Pathogen Informatics"/>
        </authorList>
    </citation>
    <scope>NUCLEOTIDE SEQUENCE [LARGE SCALE GENOMIC DNA]</scope>
</reference>
<dbReference type="Proteomes" id="UP000281553">
    <property type="component" value="Unassembled WGS sequence"/>
</dbReference>
<feature type="coiled-coil region" evidence="1">
    <location>
        <begin position="86"/>
        <end position="113"/>
    </location>
</feature>
<dbReference type="EMBL" id="UYRU01086811">
    <property type="protein sequence ID" value="VDN35313.1"/>
    <property type="molecule type" value="Genomic_DNA"/>
</dbReference>
<keyword evidence="1" id="KW-0175">Coiled coil</keyword>
<accession>A0A3P7NE10</accession>
<evidence type="ECO:0000313" key="3">
    <source>
        <dbReference type="Proteomes" id="UP000281553"/>
    </source>
</evidence>
<dbReference type="SUPFAM" id="SSF46966">
    <property type="entry name" value="Spectrin repeat"/>
    <property type="match status" value="1"/>
</dbReference>
<organism evidence="2 3">
    <name type="scientific">Dibothriocephalus latus</name>
    <name type="common">Fish tapeworm</name>
    <name type="synonym">Diphyllobothrium latum</name>
    <dbReference type="NCBI Taxonomy" id="60516"/>
    <lineage>
        <taxon>Eukaryota</taxon>
        <taxon>Metazoa</taxon>
        <taxon>Spiralia</taxon>
        <taxon>Lophotrochozoa</taxon>
        <taxon>Platyhelminthes</taxon>
        <taxon>Cestoda</taxon>
        <taxon>Eucestoda</taxon>
        <taxon>Diphyllobothriidea</taxon>
        <taxon>Diphyllobothriidae</taxon>
        <taxon>Dibothriocephalus</taxon>
    </lineage>
</organism>
<evidence type="ECO:0000313" key="2">
    <source>
        <dbReference type="EMBL" id="VDN35313.1"/>
    </source>
</evidence>
<gene>
    <name evidence="2" type="ORF">DILT_LOCUS16742</name>
</gene>
<evidence type="ECO:0000256" key="1">
    <source>
        <dbReference type="SAM" id="Coils"/>
    </source>
</evidence>
<name>A0A3P7NE10_DIBLA</name>
<dbReference type="Gene3D" id="1.20.58.60">
    <property type="match status" value="1"/>
</dbReference>
<protein>
    <submittedName>
        <fullName evidence="2">Uncharacterized protein</fullName>
    </submittedName>
</protein>
<keyword evidence="3" id="KW-1185">Reference proteome</keyword>
<sequence>MQARTPQLTHLKKLLESMGLEYSNGEEAIQFNEISRHHDLLLRTYEELGQKLETASNEHFAFMQVNQNFNRWIQQKMELAQMNSASVQNLAQVEDALCKLKNLEEELLAGVEQQQTLVEATNKAATASSRALRAASSPNRYEPAACWMTEEATITEEKWRVLKLDVTQVCCRAFFQFGYCPSLACTQCTGYGCDHN</sequence>
<proteinExistence type="predicted"/>
<dbReference type="AlphaFoldDB" id="A0A3P7NE10"/>